<evidence type="ECO:0000313" key="1">
    <source>
        <dbReference type="EMBL" id="WNM25081.1"/>
    </source>
</evidence>
<dbReference type="Gene3D" id="1.25.10.10">
    <property type="entry name" value="Leucine-rich Repeat Variant"/>
    <property type="match status" value="1"/>
</dbReference>
<accession>A0AA96JA44</accession>
<dbReference type="Proteomes" id="UP001304125">
    <property type="component" value="Chromosome"/>
</dbReference>
<keyword evidence="3" id="KW-1185">Reference proteome</keyword>
<dbReference type="InterPro" id="IPR011989">
    <property type="entry name" value="ARM-like"/>
</dbReference>
<name>A0AA96JAU4_9MICO</name>
<dbReference type="EMBL" id="CP134880">
    <property type="protein sequence ID" value="WNM27987.1"/>
    <property type="molecule type" value="Genomic_DNA"/>
</dbReference>
<dbReference type="SUPFAM" id="SSF48371">
    <property type="entry name" value="ARM repeat"/>
    <property type="match status" value="1"/>
</dbReference>
<dbReference type="InterPro" id="IPR004830">
    <property type="entry name" value="LRR_variant"/>
</dbReference>
<dbReference type="EMBL" id="CP134879">
    <property type="protein sequence ID" value="WNM25081.1"/>
    <property type="molecule type" value="Genomic_DNA"/>
</dbReference>
<evidence type="ECO:0000313" key="2">
    <source>
        <dbReference type="EMBL" id="WNM27987.1"/>
    </source>
</evidence>
<evidence type="ECO:0008006" key="4">
    <source>
        <dbReference type="Google" id="ProtNLM"/>
    </source>
</evidence>
<dbReference type="KEGG" id="dcp:RN607_03010"/>
<sequence length="145" mass="15651">MFSDGYTQETALARVRQMLDDGVSDAELSRLSVHEEALVRAAVAAHPGTSVLALLRLASDEATTVRAGVARNPRPDMPEDIHEQLAQDKRVEVRMALAGNPSLGREVLGKLSRSRDKDVALVARRRIAAEGGARGMLARLSMPRG</sequence>
<protein>
    <recommendedName>
        <fullName evidence="4">Leucine rich repeat variant</fullName>
    </recommendedName>
</protein>
<accession>A0AA96JAU4</accession>
<dbReference type="Proteomes" id="UP001303408">
    <property type="component" value="Chromosome"/>
</dbReference>
<proteinExistence type="predicted"/>
<evidence type="ECO:0000313" key="3">
    <source>
        <dbReference type="Proteomes" id="UP001304125"/>
    </source>
</evidence>
<dbReference type="InterPro" id="IPR016024">
    <property type="entry name" value="ARM-type_fold"/>
</dbReference>
<dbReference type="AlphaFoldDB" id="A0AA96JAU4"/>
<gene>
    <name evidence="1" type="ORF">RN606_02740</name>
    <name evidence="2" type="ORF">RN607_03010</name>
</gene>
<reference evidence="1 3" key="1">
    <citation type="submission" date="2023-09" db="EMBL/GenBank/DDBJ databases">
        <title>Demequina sp. a novel bacteria isolated from Capsicum annuum.</title>
        <authorList>
            <person name="Humaira Z."/>
            <person name="Lee J."/>
            <person name="Cho D."/>
        </authorList>
    </citation>
    <scope>NUCLEOTIDE SEQUENCE [LARGE SCALE GENOMIC DNA]</scope>
    <source>
        <strain evidence="1 3">OYTSA14</strain>
        <strain evidence="2">PMTSA13</strain>
    </source>
</reference>
<dbReference type="Pfam" id="PF01816">
    <property type="entry name" value="LRV"/>
    <property type="match status" value="1"/>
</dbReference>
<organism evidence="1 3">
    <name type="scientific">Demequina capsici</name>
    <dbReference type="NCBI Taxonomy" id="3075620"/>
    <lineage>
        <taxon>Bacteria</taxon>
        <taxon>Bacillati</taxon>
        <taxon>Actinomycetota</taxon>
        <taxon>Actinomycetes</taxon>
        <taxon>Micrococcales</taxon>
        <taxon>Demequinaceae</taxon>
        <taxon>Demequina</taxon>
    </lineage>
</organism>
<dbReference type="RefSeq" id="WP_313499757.1">
    <property type="nucleotide sequence ID" value="NZ_CP134879.1"/>
</dbReference>